<name>A8ZUA9_DESOH</name>
<protein>
    <recommendedName>
        <fullName evidence="7">3-keto-5-aminohexanoate cleavage protein</fullName>
    </recommendedName>
</protein>
<organism evidence="5 6">
    <name type="scientific">Desulfosudis oleivorans (strain DSM 6200 / JCM 39069 / Hxd3)</name>
    <name type="common">Desulfococcus oleovorans</name>
    <dbReference type="NCBI Taxonomy" id="96561"/>
    <lineage>
        <taxon>Bacteria</taxon>
        <taxon>Pseudomonadati</taxon>
        <taxon>Thermodesulfobacteriota</taxon>
        <taxon>Desulfobacteria</taxon>
        <taxon>Desulfobacterales</taxon>
        <taxon>Desulfosudaceae</taxon>
        <taxon>Desulfosudis</taxon>
    </lineage>
</organism>
<dbReference type="Pfam" id="PF05853">
    <property type="entry name" value="BKACE"/>
    <property type="match status" value="1"/>
</dbReference>
<keyword evidence="2" id="KW-0808">Transferase</keyword>
<dbReference type="Proteomes" id="UP000008561">
    <property type="component" value="Chromosome"/>
</dbReference>
<dbReference type="PANTHER" id="PTHR37418:SF2">
    <property type="entry name" value="3-KETO-5-AMINOHEXANOATE CLEAVAGE ENZYME"/>
    <property type="match status" value="1"/>
</dbReference>
<comment type="cofactor">
    <cofactor evidence="1">
        <name>Zn(2+)</name>
        <dbReference type="ChEBI" id="CHEBI:29105"/>
    </cofactor>
</comment>
<keyword evidence="6" id="KW-1185">Reference proteome</keyword>
<gene>
    <name evidence="5" type="ordered locus">Dole_2137</name>
</gene>
<dbReference type="PANTHER" id="PTHR37418">
    <property type="entry name" value="3-KETO-5-AMINOHEXANOATE CLEAVAGE ENZYME-RELATED"/>
    <property type="match status" value="1"/>
</dbReference>
<dbReference type="Gene3D" id="3.20.20.70">
    <property type="entry name" value="Aldolase class I"/>
    <property type="match status" value="1"/>
</dbReference>
<dbReference type="GO" id="GO:0046872">
    <property type="term" value="F:metal ion binding"/>
    <property type="evidence" value="ECO:0007669"/>
    <property type="project" value="UniProtKB-KW"/>
</dbReference>
<evidence type="ECO:0008006" key="7">
    <source>
        <dbReference type="Google" id="ProtNLM"/>
    </source>
</evidence>
<evidence type="ECO:0000313" key="5">
    <source>
        <dbReference type="EMBL" id="ABW67941.1"/>
    </source>
</evidence>
<dbReference type="AlphaFoldDB" id="A8ZUA9"/>
<dbReference type="GO" id="GO:0043720">
    <property type="term" value="F:3-keto-5-aminohexanoate cleavage activity"/>
    <property type="evidence" value="ECO:0007669"/>
    <property type="project" value="InterPro"/>
</dbReference>
<dbReference type="EMBL" id="CP000859">
    <property type="protein sequence ID" value="ABW67941.1"/>
    <property type="molecule type" value="Genomic_DNA"/>
</dbReference>
<sequence length="293" mass="31826">METHPDLIRPYPLTRYPKLIINAALTGMVATRKDSPHVPLTADEIVADAARCRDAGAAIVHLHARGKDGKPVCEKAYYREIIEGVRDRCPDLIVCASTSGRVHNAFAQRSDVLALTGRARPDMASLTLGSLNFPKSASVTDPDMIRQLAESMKAAGIVPELEVFDTSMLYTMKEMIRTGILTPPFYCNLLLGSLFSTPATLFNLACLVKDMPYETLWAAAGIGIFQLKMNTAAILMGGHVRVGLEDSLYYDAEKTEPATNPGLVERIARLAETLGRKIATPAEARQMIGLAPA</sequence>
<evidence type="ECO:0000256" key="4">
    <source>
        <dbReference type="ARBA" id="ARBA00022833"/>
    </source>
</evidence>
<evidence type="ECO:0000256" key="3">
    <source>
        <dbReference type="ARBA" id="ARBA00022723"/>
    </source>
</evidence>
<dbReference type="RefSeq" id="WP_012175553.1">
    <property type="nucleotide sequence ID" value="NC_009943.1"/>
</dbReference>
<keyword evidence="3" id="KW-0479">Metal-binding</keyword>
<dbReference type="HOGENOM" id="CLU_065536_2_0_7"/>
<evidence type="ECO:0000256" key="1">
    <source>
        <dbReference type="ARBA" id="ARBA00001947"/>
    </source>
</evidence>
<evidence type="ECO:0000256" key="2">
    <source>
        <dbReference type="ARBA" id="ARBA00022679"/>
    </source>
</evidence>
<reference evidence="5 6" key="1">
    <citation type="submission" date="2007-10" db="EMBL/GenBank/DDBJ databases">
        <title>Complete sequence of Desulfococcus oleovorans Hxd3.</title>
        <authorList>
            <consortium name="US DOE Joint Genome Institute"/>
            <person name="Copeland A."/>
            <person name="Lucas S."/>
            <person name="Lapidus A."/>
            <person name="Barry K."/>
            <person name="Glavina del Rio T."/>
            <person name="Dalin E."/>
            <person name="Tice H."/>
            <person name="Pitluck S."/>
            <person name="Kiss H."/>
            <person name="Brettin T."/>
            <person name="Bruce D."/>
            <person name="Detter J.C."/>
            <person name="Han C."/>
            <person name="Schmutz J."/>
            <person name="Larimer F."/>
            <person name="Land M."/>
            <person name="Hauser L."/>
            <person name="Kyrpides N."/>
            <person name="Kim E."/>
            <person name="Wawrik B."/>
            <person name="Richardson P."/>
        </authorList>
    </citation>
    <scope>NUCLEOTIDE SEQUENCE [LARGE SCALE GENOMIC DNA]</scope>
    <source>
        <strain evidence="6">DSM 6200 / JCM 39069 / Hxd3</strain>
    </source>
</reference>
<dbReference type="STRING" id="96561.Dole_2137"/>
<evidence type="ECO:0000313" key="6">
    <source>
        <dbReference type="Proteomes" id="UP000008561"/>
    </source>
</evidence>
<accession>A8ZUA9</accession>
<dbReference type="InterPro" id="IPR013785">
    <property type="entry name" value="Aldolase_TIM"/>
</dbReference>
<dbReference type="eggNOG" id="COG3246">
    <property type="taxonomic scope" value="Bacteria"/>
</dbReference>
<dbReference type="OrthoDB" id="9155960at2"/>
<dbReference type="KEGG" id="dol:Dole_2137"/>
<keyword evidence="4" id="KW-0862">Zinc</keyword>
<proteinExistence type="predicted"/>
<dbReference type="InterPro" id="IPR008567">
    <property type="entry name" value="BKACE"/>
</dbReference>